<dbReference type="PANTHER" id="PTHR43100:SF1">
    <property type="entry name" value="GLUTAMATE SYNTHASE [NADPH] SMALL CHAIN"/>
    <property type="match status" value="1"/>
</dbReference>
<evidence type="ECO:0000256" key="8">
    <source>
        <dbReference type="ARBA" id="ARBA00009716"/>
    </source>
</evidence>
<comment type="pathway">
    <text evidence="5">Energy metabolism; nitrogen metabolism.</text>
</comment>
<dbReference type="EMBL" id="CM000784">
    <property type="protein sequence ID" value="AQK97487.1"/>
    <property type="molecule type" value="Genomic_DNA"/>
</dbReference>
<dbReference type="UniPathway" id="UPA00045"/>
<evidence type="ECO:0000313" key="28">
    <source>
        <dbReference type="EMBL" id="AQK97487.1"/>
    </source>
</evidence>
<comment type="pathway">
    <text evidence="6">Nitrogen metabolism.</text>
</comment>
<dbReference type="InterPro" id="IPR002489">
    <property type="entry name" value="Glu_synth_asu_C"/>
</dbReference>
<dbReference type="InterPro" id="IPR036188">
    <property type="entry name" value="FAD/NAD-bd_sf"/>
</dbReference>
<dbReference type="CDD" id="cd00982">
    <property type="entry name" value="gltB_C"/>
    <property type="match status" value="1"/>
</dbReference>
<dbReference type="GO" id="GO:0016040">
    <property type="term" value="F:glutamate synthase (NADH) activity"/>
    <property type="evidence" value="ECO:0007669"/>
    <property type="project" value="UniProtKB-EC"/>
</dbReference>
<comment type="cofactor">
    <cofactor evidence="1">
        <name>FMN</name>
        <dbReference type="ChEBI" id="CHEBI:58210"/>
    </cofactor>
</comment>
<dbReference type="SUPFAM" id="SSF69336">
    <property type="entry name" value="Alpha subunit of glutamate synthase, C-terminal domain"/>
    <property type="match status" value="1"/>
</dbReference>
<dbReference type="Pfam" id="PF14691">
    <property type="entry name" value="Fer4_20"/>
    <property type="match status" value="1"/>
</dbReference>
<dbReference type="Pfam" id="PF01645">
    <property type="entry name" value="Glu_synthase"/>
    <property type="match status" value="1"/>
</dbReference>
<dbReference type="GO" id="GO:0048589">
    <property type="term" value="P:developmental growth"/>
    <property type="evidence" value="ECO:0007669"/>
    <property type="project" value="UniProtKB-ARBA"/>
</dbReference>
<evidence type="ECO:0000256" key="17">
    <source>
        <dbReference type="ARBA" id="ARBA00022962"/>
    </source>
</evidence>
<dbReference type="PROSITE" id="PS51278">
    <property type="entry name" value="GATASE_TYPE_2"/>
    <property type="match status" value="1"/>
</dbReference>
<evidence type="ECO:0000256" key="20">
    <source>
        <dbReference type="ARBA" id="ARBA00023014"/>
    </source>
</evidence>
<dbReference type="InterPro" id="IPR009051">
    <property type="entry name" value="Helical_ferredxn"/>
</dbReference>
<dbReference type="SUPFAM" id="SSF51971">
    <property type="entry name" value="Nucleotide-binding domain"/>
    <property type="match status" value="1"/>
</dbReference>
<dbReference type="CDD" id="cd02808">
    <property type="entry name" value="GltS_FMN"/>
    <property type="match status" value="1"/>
</dbReference>
<dbReference type="CDD" id="cd00713">
    <property type="entry name" value="GltS"/>
    <property type="match status" value="1"/>
</dbReference>
<keyword evidence="14" id="KW-0479">Metal-binding</keyword>
<dbReference type="Gene3D" id="3.60.20.10">
    <property type="entry name" value="Glutamine Phosphoribosylpyrophosphate, subunit 1, domain 1"/>
    <property type="match status" value="1"/>
</dbReference>
<keyword evidence="15" id="KW-0274">FAD</keyword>
<dbReference type="Pfam" id="PF07992">
    <property type="entry name" value="Pyr_redox_2"/>
    <property type="match status" value="1"/>
</dbReference>
<evidence type="ECO:0000256" key="22">
    <source>
        <dbReference type="ARBA" id="ARBA00023164"/>
    </source>
</evidence>
<dbReference type="GO" id="GO:0046872">
    <property type="term" value="F:metal ion binding"/>
    <property type="evidence" value="ECO:0007669"/>
    <property type="project" value="UniProtKB-KW"/>
</dbReference>
<keyword evidence="23" id="KW-0003">3Fe-4S</keyword>
<dbReference type="InterPro" id="IPR029055">
    <property type="entry name" value="Ntn_hydrolases_N"/>
</dbReference>
<evidence type="ECO:0000256" key="24">
    <source>
        <dbReference type="ARBA" id="ARBA00024383"/>
    </source>
</evidence>
<dbReference type="SUPFAM" id="SSF51395">
    <property type="entry name" value="FMN-linked oxidoreductases"/>
    <property type="match status" value="1"/>
</dbReference>
<dbReference type="FunFam" id="3.20.20.70:FF:000017">
    <property type="entry name" value="Glutamate synthase [NADH], amyloplastic"/>
    <property type="match status" value="1"/>
</dbReference>
<dbReference type="InterPro" id="IPR017932">
    <property type="entry name" value="GATase_2_dom"/>
</dbReference>
<dbReference type="InterPro" id="IPR002932">
    <property type="entry name" value="Glu_synthdom"/>
</dbReference>
<dbReference type="GO" id="GO:0097054">
    <property type="term" value="P:L-glutamate biosynthetic process"/>
    <property type="evidence" value="ECO:0007669"/>
    <property type="project" value="UniProtKB-UniPathway"/>
</dbReference>
<feature type="domain" description="Glutamine amidotransferase type-2" evidence="27">
    <location>
        <begin position="125"/>
        <end position="1889"/>
    </location>
</feature>
<evidence type="ECO:0000256" key="13">
    <source>
        <dbReference type="ARBA" id="ARBA00022643"/>
    </source>
</evidence>
<evidence type="ECO:0000256" key="25">
    <source>
        <dbReference type="ARBA" id="ARBA00048867"/>
    </source>
</evidence>
<comment type="subcellular location">
    <subcellularLocation>
        <location evidence="4">Plastid</location>
    </subcellularLocation>
</comment>
<dbReference type="Pfam" id="PF01493">
    <property type="entry name" value="GXGXG"/>
    <property type="match status" value="1"/>
</dbReference>
<evidence type="ECO:0000256" key="4">
    <source>
        <dbReference type="ARBA" id="ARBA00004474"/>
    </source>
</evidence>
<dbReference type="EC" id="1.4.1.14" evidence="24"/>
<dbReference type="SUPFAM" id="SSF46548">
    <property type="entry name" value="alpha-helical ferredoxin"/>
    <property type="match status" value="1"/>
</dbReference>
<keyword evidence="12" id="KW-0934">Plastid</keyword>
<evidence type="ECO:0000256" key="19">
    <source>
        <dbReference type="ARBA" id="ARBA00023004"/>
    </source>
</evidence>
<organism evidence="28">
    <name type="scientific">Zea mays</name>
    <name type="common">Maize</name>
    <dbReference type="NCBI Taxonomy" id="4577"/>
    <lineage>
        <taxon>Eukaryota</taxon>
        <taxon>Viridiplantae</taxon>
        <taxon>Streptophyta</taxon>
        <taxon>Embryophyta</taxon>
        <taxon>Tracheophyta</taxon>
        <taxon>Spermatophyta</taxon>
        <taxon>Magnoliopsida</taxon>
        <taxon>Liliopsida</taxon>
        <taxon>Poales</taxon>
        <taxon>Poaceae</taxon>
        <taxon>PACMAD clade</taxon>
        <taxon>Panicoideae</taxon>
        <taxon>Andropogonodae</taxon>
        <taxon>Andropogoneae</taxon>
        <taxon>Tripsacinae</taxon>
        <taxon>Zea</taxon>
    </lineage>
</organism>
<evidence type="ECO:0000256" key="7">
    <source>
        <dbReference type="ARBA" id="ARBA00004944"/>
    </source>
</evidence>
<keyword evidence="20" id="KW-0411">Iron-sulfur</keyword>
<evidence type="ECO:0000256" key="16">
    <source>
        <dbReference type="ARBA" id="ARBA00022946"/>
    </source>
</evidence>
<evidence type="ECO:0000256" key="9">
    <source>
        <dbReference type="ARBA" id="ARBA00011245"/>
    </source>
</evidence>
<keyword evidence="17" id="KW-0315">Glutamine amidotransferase</keyword>
<evidence type="ECO:0000256" key="5">
    <source>
        <dbReference type="ARBA" id="ARBA00004802"/>
    </source>
</evidence>
<comment type="catalytic activity">
    <reaction evidence="25">
        <text>2 L-glutamate + NAD(+) = L-glutamine + 2-oxoglutarate + NADH + H(+)</text>
        <dbReference type="Rhea" id="RHEA:13753"/>
        <dbReference type="ChEBI" id="CHEBI:15378"/>
        <dbReference type="ChEBI" id="CHEBI:16810"/>
        <dbReference type="ChEBI" id="CHEBI:29985"/>
        <dbReference type="ChEBI" id="CHEBI:57540"/>
        <dbReference type="ChEBI" id="CHEBI:57945"/>
        <dbReference type="ChEBI" id="CHEBI:58359"/>
        <dbReference type="EC" id="1.4.1.14"/>
    </reaction>
</comment>
<evidence type="ECO:0000256" key="2">
    <source>
        <dbReference type="ARBA" id="ARBA00001927"/>
    </source>
</evidence>
<dbReference type="PRINTS" id="PR00419">
    <property type="entry name" value="ADXRDTASE"/>
</dbReference>
<keyword evidence="19" id="KW-0408">Iron</keyword>
<dbReference type="GO" id="GO:0051538">
    <property type="term" value="F:3 iron, 4 sulfur cluster binding"/>
    <property type="evidence" value="ECO:0007669"/>
    <property type="project" value="UniProtKB-KW"/>
</dbReference>
<keyword evidence="21" id="KW-0520">NAD</keyword>
<comment type="subunit">
    <text evidence="9">Monomer.</text>
</comment>
<dbReference type="NCBIfam" id="TIGR01317">
    <property type="entry name" value="GOGAT_sm_gam"/>
    <property type="match status" value="1"/>
</dbReference>
<reference evidence="28" key="1">
    <citation type="submission" date="2015-12" db="EMBL/GenBank/DDBJ databases">
        <title>Update maize B73 reference genome by single molecule sequencing technologies.</title>
        <authorList>
            <consortium name="Maize Genome Sequencing Project"/>
            <person name="Ware D."/>
        </authorList>
    </citation>
    <scope>NUCLEOTIDE SEQUENCE</scope>
    <source>
        <tissue evidence="28">Seedling</tissue>
    </source>
</reference>
<evidence type="ECO:0000256" key="3">
    <source>
        <dbReference type="ARBA" id="ARBA00001974"/>
    </source>
</evidence>
<dbReference type="InterPro" id="IPR006982">
    <property type="entry name" value="Glu_synth_centr_N"/>
</dbReference>
<keyword evidence="13" id="KW-0288">FMN</keyword>
<evidence type="ECO:0000256" key="1">
    <source>
        <dbReference type="ARBA" id="ARBA00001917"/>
    </source>
</evidence>
<evidence type="ECO:0000256" key="15">
    <source>
        <dbReference type="ARBA" id="ARBA00022827"/>
    </source>
</evidence>
<dbReference type="InterPro" id="IPR006005">
    <property type="entry name" value="Glut_synth_ssu1"/>
</dbReference>
<dbReference type="InterPro" id="IPR028261">
    <property type="entry name" value="DPD_II"/>
</dbReference>
<sequence>MWATERREGDRDSFEFSACISDSEACCSAMSTAQGTALKSAPIGAGHRARRGRPVVPPYRSGWQAYGGVSLEGSGFLGGLQRTEERVATLAPRAAARDAEVVRPLSKLPNSSIGLYDPSFERDACGVGFVAELSGDYKRETVNDAIEMLERMAHRGACGCEKNTGDGAGIMVALPHDFFKEVTKDAGFELPPPGDYAVGMFFMPTDEKRREKGKAEFKKVAESLGHVILGWRPVPTDNSDLGESALETEPVIEQVFVTKSSRSEAEFEQQLYILRRLSIISVRASLNIKRGGERDFYMCSLSSRTIVYKGQLKPCQLKGYYYADLGQENFMSYMALSQAAVLLWPTAMPDSSGCDLRLGGGKEMCLHLKAANYVCNMISKIHILKQVHSRFSTNTFPSWDRAQPMRVLGHNGEINTLRGNKNWMTAREGLLEAEKLGLSKEQLARILPIVDATSSDSGFSSDRVAASSLLAVGAVHQHLVANLERTRIGLLVESAEPREVHHFCTLLGFGADAICPYLAIEAIWCLQNDGKIPPNGDGQPNSKEELVKKYFYASNYGMMKVLAKMGISTLASYKGAQIFEALGLSSEVIGKCFEGTPSRIEGATFEMLARDALRLHELAFPSRTPPAGSADAKALPNPGDYHWRKNGEVHLNDPLAMGKLQEAARVNSRAAYKEYSKRIQELNKACNLRGMLKFKDISDKISLDDVEPASEIVKRFCTGAMSYGSISLEAHTALAIAMNKLGGKSNTGEGGEQPSRMEPLPDGSMNPRRSAIKQVASGRFGVSSYYLTNADELQIKMAQGAKPGEGGELPGHKVIGDIAVTRHSTAGVGLISPPPHHDIYSIEDLAQLIHDLKNSNPGARISVKLVSEAGVGVVASGVVKGHADHVLISGHDGGTGASRWTGIKNAGLPWELGLAETHQTLVANGLRGRAVLQTDGQLKTGRDVAVACLLGAEEFGFSTAPLITLGCIMMRKCHMNTCPVGIATQDPVLREKFAGEPEHVINFFFMLAEELREIMANLGFRTITEMVGRSDMLEVDPEVVKTNEKLENIDLSLILKPASEIRPGVAQYCVEKQDHGLDMALDNKLIDLSRTAIEKQVRVFIETPIQNTNRAVGTMLSHEVTKRYHINGLPAGTIHVKFTGSAGQSFGAFLCPGVTLELEGDSNDYLGKGLSGGKIVVYPPRNSSFSPEDNIVIGNVALYGATMGEAYFNGMAAERFCVRNSGAQAVVEGIGDHGCEYMTGGTVVILGKTGRNFAAGMSGGIAYVYDVDGKFSARCNNELVDLYHVEEEDDIITLKMMIEQHRRNTESVLARDILSDFDNLLPKFVKVYPRDYKRVLENMKLEKSVANHAKEPKMVNGISVTTKKVQPDQSASRPTRVANAKKYRGFITYERESISYRDPKERVKDWKEVAIESTPGPLLNTQSARCMDCGTPFCHQESSGAGCPLGNKIPEFNELVHQNRWREALDRLLETNNFPEFTGRVCPAPCEGSCVLGIIENPVSIKSIECAIIDKGFEEGWMIPRPPLQRTGRKVAIVGSGPAGLAAADQLNKMGHFVTVFERADRIGGLMMYGVPNMKTDKIGIVQRRVNLMAEEGVTFVVNANVGSDPLYSIERLRSENDAVILACGATKPRDLTIPGRELSGVHFAMEFLHANTKSLLDSNLEDGKYISARGKKVVVIGGGDTGTDCIGTSIRHGCTSLVNLELLTKPPSNRAADNPWPQWPRIFRVDYGHQEAATKFGKDPRTYEVLTKRFIGDENGKVKALELVRVKWEKVDGRFQLKEIQGSEEIIEADLVLLAMGFLGPEASIAEKLGLEKDNRSNFKAQFGDFATSVDGVFAAGDCRRGQSLVVWAITEGRQAAAAVDKYISRHDQNVAGDITPFGAGLVQPVGA</sequence>
<evidence type="ECO:0000256" key="21">
    <source>
        <dbReference type="ARBA" id="ARBA00023027"/>
    </source>
</evidence>
<keyword evidence="22" id="KW-0314">Glutamate biosynthesis</keyword>
<keyword evidence="16" id="KW-0809">Transit peptide</keyword>
<proteinExistence type="inferred from homology"/>
<dbReference type="Gene3D" id="1.10.1060.10">
    <property type="entry name" value="Alpha-helical ferredoxin"/>
    <property type="match status" value="1"/>
</dbReference>
<dbReference type="Gene3D" id="3.20.20.70">
    <property type="entry name" value="Aldolase class I"/>
    <property type="match status" value="1"/>
</dbReference>
<evidence type="ECO:0000256" key="11">
    <source>
        <dbReference type="ARBA" id="ARBA00022630"/>
    </source>
</evidence>
<keyword evidence="18" id="KW-0560">Oxidoreductase</keyword>
<name>A0A1D6G256_MAIZE</name>
<evidence type="ECO:0000256" key="6">
    <source>
        <dbReference type="ARBA" id="ARBA00004909"/>
    </source>
</evidence>
<evidence type="ECO:0000256" key="23">
    <source>
        <dbReference type="ARBA" id="ARBA00023291"/>
    </source>
</evidence>
<dbReference type="Gene3D" id="3.50.50.60">
    <property type="entry name" value="FAD/NAD(P)-binding domain"/>
    <property type="match status" value="2"/>
</dbReference>
<keyword evidence="11" id="KW-0285">Flavoprotein</keyword>
<dbReference type="GO" id="GO:0009536">
    <property type="term" value="C:plastid"/>
    <property type="evidence" value="ECO:0007669"/>
    <property type="project" value="UniProtKB-SubCell"/>
</dbReference>
<dbReference type="FunFam" id="3.50.50.60:FF:000180">
    <property type="entry name" value="Glutamate synthase 1 [NADH] chloroplastic"/>
    <property type="match status" value="1"/>
</dbReference>
<dbReference type="ExpressionAtlas" id="A0A1D6G256">
    <property type="expression patterns" value="baseline and differential"/>
</dbReference>
<feature type="region of interest" description="Disordered" evidence="26">
    <location>
        <begin position="744"/>
        <end position="765"/>
    </location>
</feature>
<protein>
    <recommendedName>
        <fullName evidence="24">glutamate synthase (NADH)</fullName>
        <ecNumber evidence="24">1.4.1.14</ecNumber>
    </recommendedName>
</protein>
<evidence type="ECO:0000256" key="14">
    <source>
        <dbReference type="ARBA" id="ARBA00022723"/>
    </source>
</evidence>
<dbReference type="InterPro" id="IPR013785">
    <property type="entry name" value="Aldolase_TIM"/>
</dbReference>
<evidence type="ECO:0000256" key="12">
    <source>
        <dbReference type="ARBA" id="ARBA00022640"/>
    </source>
</evidence>
<comment type="pathway">
    <text evidence="7">Amino-acid biosynthesis; L-glutamate biosynthesis via GLT pathway; L-glutamate from 2-oxoglutarate and L-glutamine (NAD(+) route): step 1/1.</text>
</comment>
<dbReference type="Pfam" id="PF04898">
    <property type="entry name" value="Glu_syn_central"/>
    <property type="match status" value="1"/>
</dbReference>
<keyword evidence="10" id="KW-0028">Amino-acid biosynthesis</keyword>
<dbReference type="UniPathway" id="UPA00634">
    <property type="reaction ID" value="UER00690"/>
</dbReference>
<dbReference type="FunFam" id="1.10.1060.10:FF:000009">
    <property type="entry name" value="Glutamate synthase 1 [NADH] chloroplastic"/>
    <property type="match status" value="1"/>
</dbReference>
<comment type="cofactor">
    <cofactor evidence="2">
        <name>[3Fe-4S] cluster</name>
        <dbReference type="ChEBI" id="CHEBI:21137"/>
    </cofactor>
</comment>
<dbReference type="PANTHER" id="PTHR43100">
    <property type="entry name" value="GLUTAMATE SYNTHASE [NADPH] SMALL CHAIN"/>
    <property type="match status" value="1"/>
</dbReference>
<dbReference type="Gene3D" id="2.160.20.60">
    <property type="entry name" value="Glutamate synthase, alpha subunit, C-terminal domain"/>
    <property type="match status" value="1"/>
</dbReference>
<comment type="similarity">
    <text evidence="8">Belongs to the glutamate synthase family.</text>
</comment>
<dbReference type="InterPro" id="IPR051394">
    <property type="entry name" value="Glutamate_Synthase"/>
</dbReference>
<dbReference type="Pfam" id="PF00310">
    <property type="entry name" value="GATase_2"/>
    <property type="match status" value="1"/>
</dbReference>
<evidence type="ECO:0000256" key="18">
    <source>
        <dbReference type="ARBA" id="ARBA00023002"/>
    </source>
</evidence>
<dbReference type="FunFam" id="3.50.50.60:FF:000022">
    <property type="entry name" value="Glutamate synthase [NADH], amyloplastic"/>
    <property type="match status" value="1"/>
</dbReference>
<dbReference type="FunFam" id="2.160.20.60:FF:000001">
    <property type="entry name" value="Glutamate synthase, large subunit"/>
    <property type="match status" value="1"/>
</dbReference>
<comment type="cofactor">
    <cofactor evidence="3">
        <name>FAD</name>
        <dbReference type="ChEBI" id="CHEBI:57692"/>
    </cofactor>
</comment>
<evidence type="ECO:0000256" key="10">
    <source>
        <dbReference type="ARBA" id="ARBA00022605"/>
    </source>
</evidence>
<evidence type="ECO:0000256" key="26">
    <source>
        <dbReference type="SAM" id="MobiDB-lite"/>
    </source>
</evidence>
<evidence type="ECO:0000259" key="27">
    <source>
        <dbReference type="PROSITE" id="PS51278"/>
    </source>
</evidence>
<dbReference type="SUPFAM" id="SSF56235">
    <property type="entry name" value="N-terminal nucleophile aminohydrolases (Ntn hydrolases)"/>
    <property type="match status" value="2"/>
</dbReference>
<accession>A0A1D6G256</accession>
<dbReference type="InterPro" id="IPR023753">
    <property type="entry name" value="FAD/NAD-binding_dom"/>
</dbReference>
<dbReference type="InterPro" id="IPR036485">
    <property type="entry name" value="Glu_synth_asu_C_sf"/>
</dbReference>
<gene>
    <name evidence="28" type="ORF">ZEAMMB73_Zm00001d011610</name>
</gene>
<dbReference type="FunFam" id="3.40.50.720:FF:000113">
    <property type="entry name" value="Glutamate synthase [NADH], amyloplastic"/>
    <property type="match status" value="1"/>
</dbReference>
<dbReference type="GO" id="GO:0016639">
    <property type="term" value="F:oxidoreductase activity, acting on the CH-NH2 group of donors, NAD or NADP as acceptor"/>
    <property type="evidence" value="ECO:0007669"/>
    <property type="project" value="InterPro"/>
</dbReference>